<name>A0A5K1JW88_9APHY</name>
<feature type="region of interest" description="Disordered" evidence="1">
    <location>
        <begin position="1"/>
        <end position="88"/>
    </location>
</feature>
<gene>
    <name evidence="2" type="primary">I1ZIN3</name>
</gene>
<feature type="region of interest" description="Disordered" evidence="1">
    <location>
        <begin position="104"/>
        <end position="135"/>
    </location>
</feature>
<organism evidence="2">
    <name type="scientific">Ganoderma boninense</name>
    <dbReference type="NCBI Taxonomy" id="34458"/>
    <lineage>
        <taxon>Eukaryota</taxon>
        <taxon>Fungi</taxon>
        <taxon>Dikarya</taxon>
        <taxon>Basidiomycota</taxon>
        <taxon>Agaricomycotina</taxon>
        <taxon>Agaricomycetes</taxon>
        <taxon>Polyporales</taxon>
        <taxon>Polyporaceae</taxon>
        <taxon>Ganoderma</taxon>
    </lineage>
</organism>
<dbReference type="EMBL" id="LR725472">
    <property type="protein sequence ID" value="VWO96229.1"/>
    <property type="molecule type" value="Genomic_DNA"/>
</dbReference>
<reference evidence="2" key="1">
    <citation type="submission" date="2019-10" db="EMBL/GenBank/DDBJ databases">
        <authorList>
            <person name="Nor Muhammad N."/>
        </authorList>
    </citation>
    <scope>NUCLEOTIDE SEQUENCE</scope>
</reference>
<dbReference type="GO" id="GO:0016853">
    <property type="term" value="F:isomerase activity"/>
    <property type="evidence" value="ECO:0007669"/>
    <property type="project" value="UniProtKB-KW"/>
</dbReference>
<feature type="compositionally biased region" description="Acidic residues" evidence="1">
    <location>
        <begin position="104"/>
        <end position="116"/>
    </location>
</feature>
<feature type="compositionally biased region" description="Low complexity" evidence="1">
    <location>
        <begin position="79"/>
        <end position="88"/>
    </location>
</feature>
<evidence type="ECO:0000256" key="1">
    <source>
        <dbReference type="SAM" id="MobiDB-lite"/>
    </source>
</evidence>
<evidence type="ECO:0000313" key="2">
    <source>
        <dbReference type="EMBL" id="VWO96229.1"/>
    </source>
</evidence>
<accession>A0A5K1JW88</accession>
<sequence>MTFLPVNAMPEPEPPSILPRSPLDRMVGTQPESALLPSQASFVSGPDPPSRSDAGHLNSESADYEVSSLTPTTSTLDKPSMSPTPLSLSLPATSFLPLAVESDTDTDTYTDTDGESDAPSNSTVASSVPSPPCEFEDRPELDDLKIGSYFPPVSLAHPLMAPSTPHVHALSHEEEIVLASSLPTEAGQTPPLSVLFPSPKRLNRALPPPLNATLSGVVSQDPTESTVFLASLESSALPPGRPSITLPPGLVSSALTAESSLPATPLSVSRVLQKKLMLEALPSPALVPPSPFELEPHQRSGASPRFAQGVLPESASANHDHHVLIEKLEGLRVAEAEAESLSETPVSKAVSDAAADTLASATAIGGSPSPMLTLESMRVAWDEDAREGLAMAAARPGVVAVIAPSLSRRRMS</sequence>
<feature type="compositionally biased region" description="Polar residues" evidence="1">
    <location>
        <begin position="67"/>
        <end position="77"/>
    </location>
</feature>
<keyword evidence="2" id="KW-0413">Isomerase</keyword>
<feature type="compositionally biased region" description="Polar residues" evidence="1">
    <location>
        <begin position="30"/>
        <end position="42"/>
    </location>
</feature>
<feature type="compositionally biased region" description="Polar residues" evidence="1">
    <location>
        <begin position="118"/>
        <end position="128"/>
    </location>
</feature>
<protein>
    <submittedName>
        <fullName evidence="2">Peptidyl-prolyl isomerase CWC27</fullName>
    </submittedName>
</protein>
<dbReference type="AlphaFoldDB" id="A0A5K1JW88"/>
<proteinExistence type="predicted"/>